<organism evidence="2 3">
    <name type="scientific">Lysobacter korlensis</name>
    <dbReference type="NCBI Taxonomy" id="553636"/>
    <lineage>
        <taxon>Bacteria</taxon>
        <taxon>Pseudomonadati</taxon>
        <taxon>Pseudomonadota</taxon>
        <taxon>Gammaproteobacteria</taxon>
        <taxon>Lysobacterales</taxon>
        <taxon>Lysobacteraceae</taxon>
        <taxon>Lysobacter</taxon>
    </lineage>
</organism>
<comment type="caution">
    <text evidence="2">The sequence shown here is derived from an EMBL/GenBank/DDBJ whole genome shotgun (WGS) entry which is preliminary data.</text>
</comment>
<keyword evidence="1" id="KW-1133">Transmembrane helix</keyword>
<evidence type="ECO:0000313" key="2">
    <source>
        <dbReference type="EMBL" id="MFC0682149.1"/>
    </source>
</evidence>
<dbReference type="Proteomes" id="UP001589896">
    <property type="component" value="Unassembled WGS sequence"/>
</dbReference>
<dbReference type="EMBL" id="JBHLTG010000011">
    <property type="protein sequence ID" value="MFC0682149.1"/>
    <property type="molecule type" value="Genomic_DNA"/>
</dbReference>
<proteinExistence type="predicted"/>
<keyword evidence="3" id="KW-1185">Reference proteome</keyword>
<accession>A0ABV6S001</accession>
<feature type="transmembrane region" description="Helical" evidence="1">
    <location>
        <begin position="34"/>
        <end position="59"/>
    </location>
</feature>
<dbReference type="Gene3D" id="1.25.40.10">
    <property type="entry name" value="Tetratricopeptide repeat domain"/>
    <property type="match status" value="1"/>
</dbReference>
<evidence type="ECO:0000256" key="1">
    <source>
        <dbReference type="SAM" id="Phobius"/>
    </source>
</evidence>
<keyword evidence="1" id="KW-0472">Membrane</keyword>
<protein>
    <recommendedName>
        <fullName evidence="4">Tetratricopeptide repeat protein</fullName>
    </recommendedName>
</protein>
<dbReference type="SUPFAM" id="SSF48452">
    <property type="entry name" value="TPR-like"/>
    <property type="match status" value="1"/>
</dbReference>
<evidence type="ECO:0000313" key="3">
    <source>
        <dbReference type="Proteomes" id="UP001589896"/>
    </source>
</evidence>
<gene>
    <name evidence="2" type="ORF">ACFFGH_30330</name>
</gene>
<reference evidence="2 3" key="1">
    <citation type="submission" date="2024-09" db="EMBL/GenBank/DDBJ databases">
        <authorList>
            <person name="Sun Q."/>
            <person name="Mori K."/>
        </authorList>
    </citation>
    <scope>NUCLEOTIDE SEQUENCE [LARGE SCALE GENOMIC DNA]</scope>
    <source>
        <strain evidence="2 3">KCTC 23076</strain>
    </source>
</reference>
<keyword evidence="1" id="KW-0812">Transmembrane</keyword>
<sequence length="145" mass="16270">MRRVPALLMAALLLLYLVFTIQYAVRLILDPQPFAKAIGVALLVLPLIGLWVLAVELIFAVRAERLAERLARDGALPVDDLPRLPSGRPDPAEADKRFPQFQAAVEASPDDWASWFRLGLAYDASGDRRRARWATRRAIAISRKR</sequence>
<dbReference type="InterPro" id="IPR011990">
    <property type="entry name" value="TPR-like_helical_dom_sf"/>
</dbReference>
<evidence type="ECO:0008006" key="4">
    <source>
        <dbReference type="Google" id="ProtNLM"/>
    </source>
</evidence>
<name>A0ABV6S001_9GAMM</name>